<sequence>MERDTLELKIRRQRKKLRQIEHLERLDRPLTDEEIVKVERKYRIREELFDLLAGLSENANNSASLQEDDIVTDSSQAADQSPSLSAGLQEESHNIQKRGNNPVEAKDNSASGKEEIKAKDGQELRISYSKAEKDTLQPPESKKAKKETSKSTEKSDKVNKGNSLQKTLKESRYQVFTLEGHNDVITAVEAADSILVTASRDTTVKVWDLSTLTEIQNLGGHTNSVTDVVILDKEQSATVASKLQWTDAFNYIVVSGSMDCSFKLWSAKTGQQIKSVYTYNPVTKLAYHPGQDIVVTVSDGGKLELWDIVTSVNIQSVRAHDDAVTALCLIGNTVTTSTSFGEIKVHEIRDQSLICLFASENLQSSSGRHLTPRYIRSLAATKDYIFYGDDGINIKVLDWKKGLVRKICNHAGDFGITDALCCHDKLLFASAFDLDTGFGSLNVFQVEPDLQYLITLTDEDTGHILDVKYCQGADSIITGGMELKVWRKLTSGQSVSEEDIIPDVIPRLIQQAIDSDMESDVEFSESESEADFNGDGDSTASQQNVGWLSWCSLL</sequence>
<dbReference type="PANTHER" id="PTHR22847:SF722">
    <property type="entry name" value="NOVEL PROTEIN"/>
    <property type="match status" value="1"/>
</dbReference>
<dbReference type="EMBL" id="JBJQND010000011">
    <property type="protein sequence ID" value="KAL3861933.1"/>
    <property type="molecule type" value="Genomic_DNA"/>
</dbReference>
<dbReference type="InterPro" id="IPR019775">
    <property type="entry name" value="WD40_repeat_CS"/>
</dbReference>
<feature type="compositionally biased region" description="Basic and acidic residues" evidence="4">
    <location>
        <begin position="104"/>
        <end position="123"/>
    </location>
</feature>
<reference evidence="5 6" key="1">
    <citation type="submission" date="2024-11" db="EMBL/GenBank/DDBJ databases">
        <title>Chromosome-level genome assembly of the freshwater bivalve Anodonta woodiana.</title>
        <authorList>
            <person name="Chen X."/>
        </authorList>
    </citation>
    <scope>NUCLEOTIDE SEQUENCE [LARGE SCALE GENOMIC DNA]</scope>
    <source>
        <strain evidence="5">MN2024</strain>
        <tissue evidence="5">Gills</tissue>
    </source>
</reference>
<evidence type="ECO:0000256" key="3">
    <source>
        <dbReference type="PROSITE-ProRule" id="PRU00221"/>
    </source>
</evidence>
<dbReference type="PROSITE" id="PS50294">
    <property type="entry name" value="WD_REPEATS_REGION"/>
    <property type="match status" value="1"/>
</dbReference>
<keyword evidence="6" id="KW-1185">Reference proteome</keyword>
<accession>A0ABD3VLL8</accession>
<keyword evidence="2" id="KW-0677">Repeat</keyword>
<dbReference type="SUPFAM" id="SSF50978">
    <property type="entry name" value="WD40 repeat-like"/>
    <property type="match status" value="1"/>
</dbReference>
<evidence type="ECO:0000256" key="2">
    <source>
        <dbReference type="ARBA" id="ARBA00022737"/>
    </source>
</evidence>
<feature type="repeat" description="WD" evidence="3">
    <location>
        <begin position="178"/>
        <end position="217"/>
    </location>
</feature>
<feature type="region of interest" description="Disordered" evidence="4">
    <location>
        <begin position="64"/>
        <end position="164"/>
    </location>
</feature>
<dbReference type="InterPro" id="IPR015943">
    <property type="entry name" value="WD40/YVTN_repeat-like_dom_sf"/>
</dbReference>
<dbReference type="SMART" id="SM00320">
    <property type="entry name" value="WD40"/>
    <property type="match status" value="5"/>
</dbReference>
<feature type="compositionally biased region" description="Basic and acidic residues" evidence="4">
    <location>
        <begin position="130"/>
        <end position="159"/>
    </location>
</feature>
<dbReference type="Pfam" id="PF00400">
    <property type="entry name" value="WD40"/>
    <property type="match status" value="3"/>
</dbReference>
<dbReference type="InterPro" id="IPR036322">
    <property type="entry name" value="WD40_repeat_dom_sf"/>
</dbReference>
<evidence type="ECO:0000313" key="6">
    <source>
        <dbReference type="Proteomes" id="UP001634394"/>
    </source>
</evidence>
<feature type="compositionally biased region" description="Acidic residues" evidence="4">
    <location>
        <begin position="519"/>
        <end position="534"/>
    </location>
</feature>
<dbReference type="InterPro" id="IPR001680">
    <property type="entry name" value="WD40_rpt"/>
</dbReference>
<proteinExistence type="predicted"/>
<evidence type="ECO:0000313" key="5">
    <source>
        <dbReference type="EMBL" id="KAL3861933.1"/>
    </source>
</evidence>
<dbReference type="PROSITE" id="PS50082">
    <property type="entry name" value="WD_REPEATS_2"/>
    <property type="match status" value="2"/>
</dbReference>
<comment type="caution">
    <text evidence="5">The sequence shown here is derived from an EMBL/GenBank/DDBJ whole genome shotgun (WGS) entry which is preliminary data.</text>
</comment>
<dbReference type="AlphaFoldDB" id="A0ABD3VLL8"/>
<protein>
    <submittedName>
        <fullName evidence="5">Uncharacterized protein</fullName>
    </submittedName>
</protein>
<dbReference type="PRINTS" id="PR00320">
    <property type="entry name" value="GPROTEINBRPT"/>
</dbReference>
<evidence type="ECO:0000256" key="1">
    <source>
        <dbReference type="ARBA" id="ARBA00022574"/>
    </source>
</evidence>
<feature type="region of interest" description="Disordered" evidence="4">
    <location>
        <begin position="519"/>
        <end position="540"/>
    </location>
</feature>
<dbReference type="PROSITE" id="PS00678">
    <property type="entry name" value="WD_REPEATS_1"/>
    <property type="match status" value="1"/>
</dbReference>
<evidence type="ECO:0000256" key="4">
    <source>
        <dbReference type="SAM" id="MobiDB-lite"/>
    </source>
</evidence>
<dbReference type="InterPro" id="IPR020472">
    <property type="entry name" value="WD40_PAC1"/>
</dbReference>
<feature type="repeat" description="WD" evidence="3">
    <location>
        <begin position="282"/>
        <end position="316"/>
    </location>
</feature>
<gene>
    <name evidence="5" type="ORF">ACJMK2_007944</name>
</gene>
<feature type="compositionally biased region" description="Polar residues" evidence="4">
    <location>
        <begin position="72"/>
        <end position="86"/>
    </location>
</feature>
<organism evidence="5 6">
    <name type="scientific">Sinanodonta woodiana</name>
    <name type="common">Chinese pond mussel</name>
    <name type="synonym">Anodonta woodiana</name>
    <dbReference type="NCBI Taxonomy" id="1069815"/>
    <lineage>
        <taxon>Eukaryota</taxon>
        <taxon>Metazoa</taxon>
        <taxon>Spiralia</taxon>
        <taxon>Lophotrochozoa</taxon>
        <taxon>Mollusca</taxon>
        <taxon>Bivalvia</taxon>
        <taxon>Autobranchia</taxon>
        <taxon>Heteroconchia</taxon>
        <taxon>Palaeoheterodonta</taxon>
        <taxon>Unionida</taxon>
        <taxon>Unionoidea</taxon>
        <taxon>Unionidae</taxon>
        <taxon>Unioninae</taxon>
        <taxon>Sinanodonta</taxon>
    </lineage>
</organism>
<name>A0ABD3VLL8_SINWO</name>
<keyword evidence="1 3" id="KW-0853">WD repeat</keyword>
<dbReference type="PANTHER" id="PTHR22847">
    <property type="entry name" value="WD40 REPEAT PROTEIN"/>
    <property type="match status" value="1"/>
</dbReference>
<dbReference type="Gene3D" id="2.130.10.10">
    <property type="entry name" value="YVTN repeat-like/Quinoprotein amine dehydrogenase"/>
    <property type="match status" value="2"/>
</dbReference>
<dbReference type="Proteomes" id="UP001634394">
    <property type="component" value="Unassembled WGS sequence"/>
</dbReference>